<accession>A0A4Y5TYB4</accession>
<proteinExistence type="predicted"/>
<sequence length="157" mass="16725">MSTQLLSLQAYDPKNVKLYLGGVRAYGFAPDTKITVSRNSDNIMTMTGTDGEASAALSRDRSGVLTLSLQNASGFNDYLSAWQKQADATGLVWFPILLEGSQGPTIASFANIQRQPDLTYGSEGGTLDWELYVLDCWYAPSTATGVLGAAAGFLGIV</sequence>
<dbReference type="Proteomes" id="UP000316128">
    <property type="component" value="Segment"/>
</dbReference>
<protein>
    <submittedName>
        <fullName evidence="1">Structural protein</fullName>
    </submittedName>
</protein>
<dbReference type="InterPro" id="IPR021695">
    <property type="entry name" value="Phage_KPP10_Orf10"/>
</dbReference>
<dbReference type="NCBIfam" id="NF047581">
    <property type="entry name" value="gp105_phage_fam"/>
    <property type="match status" value="1"/>
</dbReference>
<keyword evidence="2" id="KW-1185">Reference proteome</keyword>
<name>A0A4Y5TYB4_9CAUD</name>
<gene>
    <name evidence="1" type="ORF">2L372D_091</name>
</gene>
<evidence type="ECO:0000313" key="1">
    <source>
        <dbReference type="EMBL" id="QDB74005.1"/>
    </source>
</evidence>
<organism evidence="1 2">
    <name type="scientific">Aeromonas phage 2L372D</name>
    <dbReference type="NCBI Taxonomy" id="2588097"/>
    <lineage>
        <taxon>Viruses</taxon>
        <taxon>Duplodnaviria</taxon>
        <taxon>Heunggongvirae</taxon>
        <taxon>Uroviricota</taxon>
        <taxon>Caudoviricetes</taxon>
        <taxon>Plateaulakevirus</taxon>
        <taxon>Plateaulakevirus pv2L372D</taxon>
    </lineage>
</organism>
<evidence type="ECO:0000313" key="2">
    <source>
        <dbReference type="Proteomes" id="UP000316128"/>
    </source>
</evidence>
<reference evidence="1 2" key="1">
    <citation type="submission" date="2019-04" db="EMBL/GenBank/DDBJ databases">
        <title>Nine Novel Phages from a Plateau Lake in Southwest China Provide Insights into Aeromonas Phage Diversity.</title>
        <authorList>
            <person name="Xiao W."/>
            <person name="Bai M."/>
            <person name="Wang Y."/>
            <person name="Cui X."/>
        </authorList>
    </citation>
    <scope>NUCLEOTIDE SEQUENCE [LARGE SCALE GENOMIC DNA]</scope>
</reference>
<dbReference type="EMBL" id="MK804893">
    <property type="protein sequence ID" value="QDB74005.1"/>
    <property type="molecule type" value="Genomic_DNA"/>
</dbReference>
<dbReference type="Pfam" id="PF11681">
    <property type="entry name" value="Phage_Tube_PhiTE"/>
    <property type="match status" value="1"/>
</dbReference>